<keyword evidence="1" id="KW-0175">Coiled coil</keyword>
<comment type="caution">
    <text evidence="4">The sequence shown here is derived from an EMBL/GenBank/DDBJ whole genome shotgun (WGS) entry which is preliminary data.</text>
</comment>
<feature type="region of interest" description="Disordered" evidence="2">
    <location>
        <begin position="616"/>
        <end position="635"/>
    </location>
</feature>
<dbReference type="InterPro" id="IPR046985">
    <property type="entry name" value="IP5"/>
</dbReference>
<dbReference type="eggNOG" id="KOG0565">
    <property type="taxonomic scope" value="Eukaryota"/>
</dbReference>
<evidence type="ECO:0000256" key="2">
    <source>
        <dbReference type="SAM" id="MobiDB-lite"/>
    </source>
</evidence>
<feature type="region of interest" description="Disordered" evidence="2">
    <location>
        <begin position="305"/>
        <end position="328"/>
    </location>
</feature>
<dbReference type="PANTHER" id="PTHR11200">
    <property type="entry name" value="INOSITOL 5-PHOSPHATASE"/>
    <property type="match status" value="1"/>
</dbReference>
<dbReference type="VEuPathDB" id="FungiDB:C5L36_0B11360"/>
<evidence type="ECO:0000256" key="1">
    <source>
        <dbReference type="SAM" id="Coils"/>
    </source>
</evidence>
<proteinExistence type="predicted"/>
<dbReference type="SUPFAM" id="SSF144284">
    <property type="entry name" value="Sec2 N-terminal region"/>
    <property type="match status" value="1"/>
</dbReference>
<dbReference type="SMART" id="SM00128">
    <property type="entry name" value="IPPc"/>
    <property type="match status" value="1"/>
</dbReference>
<evidence type="ECO:0000313" key="5">
    <source>
        <dbReference type="Proteomes" id="UP000029867"/>
    </source>
</evidence>
<dbReference type="Proteomes" id="UP000029867">
    <property type="component" value="Unassembled WGS sequence"/>
</dbReference>
<gene>
    <name evidence="4" type="ORF">JL09_g1560</name>
</gene>
<accession>A0A099P525</accession>
<dbReference type="Pfam" id="PF22669">
    <property type="entry name" value="Exo_endo_phos2"/>
    <property type="match status" value="2"/>
</dbReference>
<dbReference type="VEuPathDB" id="FungiDB:C5L36_0B11350"/>
<evidence type="ECO:0000259" key="3">
    <source>
        <dbReference type="SMART" id="SM00128"/>
    </source>
</evidence>
<sequence>MEEGGDNGIQSGIQSGVAGLRSTFAETKNTQSTGSDENTVEKLSLKLLEQTQLTNELQQEIANLNKKYSQQKQLLIQARKEKHEADLEVTRLSSEIEDISADLFEQANLQVREAKIDADETEKMNERLSNTIKEKNTTIEILQIELSNLKSLMSKMMDQKETLSPHLERQEYATKINSSNETAEIPSHAKFCTNLLSSFNEKTIYSPMFNQIRFDLPAFETFKDSLIDIKSSKFDILSTKFYAKLIDELDETLRLDKAPSLQSIKLRWNRKTFLRELTEKAVTIEPLSAATESWKSQTLHNYVPASSSSEVSTPEAHDPENMPSLSRFGTSNTVVTSYDPSLFKNVSDHIGDKGHGVSPLAVTTPCGLCGEQRRDMNFSRLYHLRIEDSSLHKSDFALCINCANKYRVVVDLLKFVYSLNSNNMHLHSDIGDFLRWSWANIVNLKAKVWYAVNIGIWSEKELFGLVYGWQNDWLVSPPIQTNTPSKSSRYSITETCQTSSSASAVYSNDTKSNLDNTKRDSYLQSPKGKGWAGWTEVVQQTHTEKSVTVSPQLLGLGPRRSNVSLVSDKVEDAILKSQEQEVAVDAGFEDAVENVDSIIKKSDLTVPHDTLASDTKERLADSERNEAKVSPAENNNFVLASTIPDASPVKKEGSNPNTPVSKHEIKKDSGQKTKGQLQLDDSSKFAVGSDDESVNGIVMEVPSETPSSSPRSKTLDFMKLLNPSNLLSSYNLLLESFYEEHRHELVQPTKLVMRVITWNLNQMKPPSLKTLAGEDGREWASFFYAGDSTVNEGNPNGLADIYCINFQETISLRSFSKNTSAIEDWVTFLLSVLNAISIHHYQVVHKTGLLALTSIVLAKETLNEDKLHGFNGQIHDIKEDSLGLGYLRWANKGCISVQFTIGGINLGLTKGSKTHSHISKGDDLGYHFDELDGTASKIPGIEVQLLNVHLVHGEDQQQVQQRWDSWAKIERKIGLNDRTVKLAYDPITGELKTSARKRLETRLREKLKKDKSRNRNKEGSPNLETELKALSISDDSVRESHIPMHFAKIEEQKFQGVVTPIDILKITKLIEASKSVVVCGDTNYRLDLENNSSNQGAIHEYVSKGLWNKIYKDDQLRKEMLAKRVFVGFEELPVKFAPTFKILNNSYGKWAYQEVPQTSHQSSSDDVSNKRQRKPVPVEHLKMESPYYIPRYDGKRLPAYTDRIVYTNRPYFRNLDQSYSSIAIRGSDHLPVAASYVIDAPLVQQSKLNAIKGQFNNVWDSIINTLQFLGVTNKITIIHGITSRFANSELESMKGQVIETLPLKAGHIKFAAMAGETISIKIGIQNIVDESFELVIKEQSGREWFGTKIDIDCKEIKEGETTTQNDKSSNSVSTIGSHRMGEIILTFKQSSPGKLERTFIAEIPEYSLCPAYRKFFALSVDIKDIFGVSLDEITESEFSNIKNCFEFVFHNSTTGVLERMEAISSIDDFNDFEWILVREVTLWGFESEKYSNLNGTLSPKENLGTVTVMSFLYTWLKSQTGNLRANSSRSKMTFTYVIKLIKFFQLDAEQGYNLFGWLFADEYELADYLEQDSDIKVNL</sequence>
<feature type="coiled-coil region" evidence="1">
    <location>
        <begin position="40"/>
        <end position="159"/>
    </location>
</feature>
<dbReference type="GO" id="GO:0004439">
    <property type="term" value="F:phosphatidylinositol-4,5-bisphosphate 5-phosphatase activity"/>
    <property type="evidence" value="ECO:0007669"/>
    <property type="project" value="TreeGrafter"/>
</dbReference>
<dbReference type="eggNOG" id="KOG4324">
    <property type="taxonomic scope" value="Eukaryota"/>
</dbReference>
<feature type="compositionally biased region" description="Basic and acidic residues" evidence="2">
    <location>
        <begin position="661"/>
        <end position="671"/>
    </location>
</feature>
<reference evidence="5" key="1">
    <citation type="journal article" date="2014" name="Microb. Cell Fact.">
        <title>Exploiting Issatchenkia orientalis SD108 for succinic acid production.</title>
        <authorList>
            <person name="Xiao H."/>
            <person name="Shao Z."/>
            <person name="Jiang Y."/>
            <person name="Dole S."/>
            <person name="Zhao H."/>
        </authorList>
    </citation>
    <scope>NUCLEOTIDE SEQUENCE [LARGE SCALE GENOMIC DNA]</scope>
    <source>
        <strain evidence="5">SD108</strain>
    </source>
</reference>
<feature type="region of interest" description="Disordered" evidence="2">
    <location>
        <begin position="1005"/>
        <end position="1025"/>
    </location>
</feature>
<dbReference type="PANTHER" id="PTHR11200:SF275">
    <property type="entry name" value="LD06095P"/>
    <property type="match status" value="1"/>
</dbReference>
<feature type="compositionally biased region" description="Basic and acidic residues" evidence="2">
    <location>
        <begin position="1005"/>
        <end position="1018"/>
    </location>
</feature>
<feature type="compositionally biased region" description="Basic and acidic residues" evidence="2">
    <location>
        <begin position="616"/>
        <end position="627"/>
    </location>
</feature>
<dbReference type="InterPro" id="IPR000300">
    <property type="entry name" value="IPPc"/>
</dbReference>
<dbReference type="Gene3D" id="6.10.140.910">
    <property type="match status" value="1"/>
</dbReference>
<dbReference type="SUPFAM" id="SSF56219">
    <property type="entry name" value="DNase I-like"/>
    <property type="match status" value="1"/>
</dbReference>
<protein>
    <recommendedName>
        <fullName evidence="3">Inositol polyphosphate-related phosphatase domain-containing protein</fullName>
    </recommendedName>
</protein>
<feature type="region of interest" description="Disordered" evidence="2">
    <location>
        <begin position="641"/>
        <end position="679"/>
    </location>
</feature>
<organism evidence="4 5">
    <name type="scientific">Pichia kudriavzevii</name>
    <name type="common">Yeast</name>
    <name type="synonym">Issatchenkia orientalis</name>
    <dbReference type="NCBI Taxonomy" id="4909"/>
    <lineage>
        <taxon>Eukaryota</taxon>
        <taxon>Fungi</taxon>
        <taxon>Dikarya</taxon>
        <taxon>Ascomycota</taxon>
        <taxon>Saccharomycotina</taxon>
        <taxon>Pichiomycetes</taxon>
        <taxon>Pichiales</taxon>
        <taxon>Pichiaceae</taxon>
        <taxon>Pichia</taxon>
    </lineage>
</organism>
<dbReference type="GO" id="GO:0046856">
    <property type="term" value="P:phosphatidylinositol dephosphorylation"/>
    <property type="evidence" value="ECO:0007669"/>
    <property type="project" value="InterPro"/>
</dbReference>
<dbReference type="InterPro" id="IPR009449">
    <property type="entry name" value="Sec2_N"/>
</dbReference>
<dbReference type="Gene3D" id="3.60.10.10">
    <property type="entry name" value="Endonuclease/exonuclease/phosphatase"/>
    <property type="match status" value="1"/>
</dbReference>
<dbReference type="HOGENOM" id="CLU_245172_0_0_1"/>
<dbReference type="EMBL" id="JQFK01000010">
    <property type="protein sequence ID" value="KGK39322.1"/>
    <property type="molecule type" value="Genomic_DNA"/>
</dbReference>
<name>A0A099P525_PICKU</name>
<dbReference type="Pfam" id="PF06428">
    <property type="entry name" value="Sec2p"/>
    <property type="match status" value="1"/>
</dbReference>
<evidence type="ECO:0000313" key="4">
    <source>
        <dbReference type="EMBL" id="KGK39322.1"/>
    </source>
</evidence>
<feature type="domain" description="Inositol polyphosphate-related phosphatase" evidence="3">
    <location>
        <begin position="895"/>
        <end position="1244"/>
    </location>
</feature>
<dbReference type="InterPro" id="IPR036691">
    <property type="entry name" value="Endo/exonu/phosph_ase_sf"/>
</dbReference>